<organism evidence="1 2">
    <name type="scientific">Folsomia candida</name>
    <name type="common">Springtail</name>
    <dbReference type="NCBI Taxonomy" id="158441"/>
    <lineage>
        <taxon>Eukaryota</taxon>
        <taxon>Metazoa</taxon>
        <taxon>Ecdysozoa</taxon>
        <taxon>Arthropoda</taxon>
        <taxon>Hexapoda</taxon>
        <taxon>Collembola</taxon>
        <taxon>Entomobryomorpha</taxon>
        <taxon>Isotomoidea</taxon>
        <taxon>Isotomidae</taxon>
        <taxon>Proisotominae</taxon>
        <taxon>Folsomia</taxon>
    </lineage>
</organism>
<proteinExistence type="predicted"/>
<dbReference type="Proteomes" id="UP000198287">
    <property type="component" value="Unassembled WGS sequence"/>
</dbReference>
<name>A0A226EDW2_FOLCA</name>
<accession>A0A226EDW2</accession>
<protein>
    <submittedName>
        <fullName evidence="1">Uncharacterized protein</fullName>
    </submittedName>
</protein>
<sequence length="327" mass="36327">MKNTQSKINLDYPGLAIPNHSSKKKTSLLLRQPITTTTGVIPSFPAGYPDKFFPEPVSFSHRHPTKRMLFEAQMMELATTGFLQVDDVTVFSSVRKNASCTITQSDGKVCMLAHKVLATHLQLPLYKGNRTIIQNGFVVKIKNLNGACVLTFKRKSIYKSNETDVLDVWLGNQVVPVGQVRKPALVNEYTVYGELGHPAFVIHKARRMTDPKDLKKNYKYIIHTAKDKEIVGQVNCNGRKGFGPIVTSGEYPCHVEFRSEMTITEKSLLMGALFLIASRSHSGIEREEEKLREKLDIDPDEVLPPQSVVVEKGLCPVGGGATSSNIT</sequence>
<dbReference type="AlphaFoldDB" id="A0A226EDW2"/>
<evidence type="ECO:0000313" key="1">
    <source>
        <dbReference type="EMBL" id="OXA55813.1"/>
    </source>
</evidence>
<comment type="caution">
    <text evidence="1">The sequence shown here is derived from an EMBL/GenBank/DDBJ whole genome shotgun (WGS) entry which is preliminary data.</text>
</comment>
<keyword evidence="2" id="KW-1185">Reference proteome</keyword>
<evidence type="ECO:0000313" key="2">
    <source>
        <dbReference type="Proteomes" id="UP000198287"/>
    </source>
</evidence>
<gene>
    <name evidence="1" type="ORF">Fcan01_09380</name>
</gene>
<reference evidence="1 2" key="1">
    <citation type="submission" date="2015-12" db="EMBL/GenBank/DDBJ databases">
        <title>The genome of Folsomia candida.</title>
        <authorList>
            <person name="Faddeeva A."/>
            <person name="Derks M.F."/>
            <person name="Anvar Y."/>
            <person name="Smit S."/>
            <person name="Van Straalen N."/>
            <person name="Roelofs D."/>
        </authorList>
    </citation>
    <scope>NUCLEOTIDE SEQUENCE [LARGE SCALE GENOMIC DNA]</scope>
    <source>
        <strain evidence="1 2">VU population</strain>
        <tissue evidence="1">Whole body</tissue>
    </source>
</reference>
<dbReference type="EMBL" id="LNIX01000004">
    <property type="protein sequence ID" value="OXA55813.1"/>
    <property type="molecule type" value="Genomic_DNA"/>
</dbReference>